<evidence type="ECO:0000313" key="8">
    <source>
        <dbReference type="EMBL" id="CAK8988865.1"/>
    </source>
</evidence>
<dbReference type="Proteomes" id="UP001642464">
    <property type="component" value="Unassembled WGS sequence"/>
</dbReference>
<sequence length="706" mass="80893">MDREETGDAPGLHSEHHLLGLCSLEGPPHASGPSGRRKVRKIHRKRVKAEGNEPTPEPEAGRGDCREAMSFNTLCKEMAKCLAELQDAHRQELREVTQAELRPPCTSTMVGEFEAQSQSHVAIEVLESENEKEASTDWPPKATGEPTGMKKQHSHSHIGCPNRQQFGLSVEKLHALGNSAIDEIKKDEQNPNRYSRLKKMNPTKQIKTELRTQLSNISDIFVESHVEEKQEQKKRQEEKKKRLLKDTNSYRAPKTQDPAKTDDEDPPTWRHQLADFVDWWPFQVWCMFVIVANALHIFIQADAKMVNAYKTALEGGTPMEDVHYVDVLFALWFVVELAMRILPDGLFYFFWESEDQHWNIFDTVVTAEAVVGLLLRLTFPWASGARILGVFRIFRLVKHMNWSKGLRKLRKTLMALVGSLMDLIWAFLVVVLCLVTYSVFLSTATVGYFESFGHTRLVLLTSRPDERSELSRVLDEFGTVPTTMLSLWSAISGGNDWMGYAETLRIMDKQDIFFGTFVVFTAFCVIGLFNVVTGVFVDSAVEASKSFRSNVEVIEEHKDQEKQEKMEEANLLKLLSTSAGKDLTYKELLEHLDIDSAEAFWQTNMELSGDKVKDIYLLYHRLKKSKEDEKVKPLEIEDKQDPDYEQKVFKVSVKEFLAFTRRCKGTASYVDLLTMMHDNTRLEKFIRNEFKDLKERLPGEAKDAKK</sequence>
<evidence type="ECO:0000313" key="9">
    <source>
        <dbReference type="Proteomes" id="UP001642464"/>
    </source>
</evidence>
<evidence type="ECO:0000256" key="2">
    <source>
        <dbReference type="ARBA" id="ARBA00022692"/>
    </source>
</evidence>
<evidence type="ECO:0000256" key="4">
    <source>
        <dbReference type="ARBA" id="ARBA00023136"/>
    </source>
</evidence>
<protein>
    <recommendedName>
        <fullName evidence="7">Ion transport domain-containing protein</fullName>
    </recommendedName>
</protein>
<evidence type="ECO:0000259" key="7">
    <source>
        <dbReference type="Pfam" id="PF00520"/>
    </source>
</evidence>
<feature type="transmembrane region" description="Helical" evidence="6">
    <location>
        <begin position="371"/>
        <end position="394"/>
    </location>
</feature>
<dbReference type="PANTHER" id="PTHR10037">
    <property type="entry name" value="VOLTAGE-GATED CATION CHANNEL CALCIUM AND SODIUM"/>
    <property type="match status" value="1"/>
</dbReference>
<keyword evidence="2 6" id="KW-0812">Transmembrane</keyword>
<gene>
    <name evidence="8" type="ORF">SCF082_LOCUS1557</name>
</gene>
<dbReference type="PANTHER" id="PTHR10037:SF62">
    <property type="entry name" value="SODIUM CHANNEL PROTEIN 60E"/>
    <property type="match status" value="1"/>
</dbReference>
<feature type="compositionally biased region" description="Basic residues" evidence="5">
    <location>
        <begin position="35"/>
        <end position="47"/>
    </location>
</feature>
<feature type="region of interest" description="Disordered" evidence="5">
    <location>
        <begin position="21"/>
        <end position="64"/>
    </location>
</feature>
<proteinExistence type="predicted"/>
<dbReference type="InterPro" id="IPR043203">
    <property type="entry name" value="VGCC_Ca_Na"/>
</dbReference>
<evidence type="ECO:0000256" key="3">
    <source>
        <dbReference type="ARBA" id="ARBA00022989"/>
    </source>
</evidence>
<keyword evidence="3 6" id="KW-1133">Transmembrane helix</keyword>
<feature type="compositionally biased region" description="Basic and acidic residues" evidence="5">
    <location>
        <begin position="226"/>
        <end position="240"/>
    </location>
</feature>
<keyword evidence="4 6" id="KW-0472">Membrane</keyword>
<feature type="transmembrane region" description="Helical" evidence="6">
    <location>
        <begin position="279"/>
        <end position="299"/>
    </location>
</feature>
<comment type="caution">
    <text evidence="8">The sequence shown here is derived from an EMBL/GenBank/DDBJ whole genome shotgun (WGS) entry which is preliminary data.</text>
</comment>
<evidence type="ECO:0000256" key="6">
    <source>
        <dbReference type="SAM" id="Phobius"/>
    </source>
</evidence>
<accession>A0ABP0HJ42</accession>
<dbReference type="InterPro" id="IPR005821">
    <property type="entry name" value="Ion_trans_dom"/>
</dbReference>
<organism evidence="8 9">
    <name type="scientific">Durusdinium trenchii</name>
    <dbReference type="NCBI Taxonomy" id="1381693"/>
    <lineage>
        <taxon>Eukaryota</taxon>
        <taxon>Sar</taxon>
        <taxon>Alveolata</taxon>
        <taxon>Dinophyceae</taxon>
        <taxon>Suessiales</taxon>
        <taxon>Symbiodiniaceae</taxon>
        <taxon>Durusdinium</taxon>
    </lineage>
</organism>
<feature type="region of interest" description="Disordered" evidence="5">
    <location>
        <begin position="128"/>
        <end position="162"/>
    </location>
</feature>
<dbReference type="SUPFAM" id="SSF81324">
    <property type="entry name" value="Voltage-gated potassium channels"/>
    <property type="match status" value="1"/>
</dbReference>
<feature type="transmembrane region" description="Helical" evidence="6">
    <location>
        <begin position="512"/>
        <end position="537"/>
    </location>
</feature>
<evidence type="ECO:0000256" key="1">
    <source>
        <dbReference type="ARBA" id="ARBA00004141"/>
    </source>
</evidence>
<dbReference type="EMBL" id="CAXAMM010000780">
    <property type="protein sequence ID" value="CAK8988865.1"/>
    <property type="molecule type" value="Genomic_DNA"/>
</dbReference>
<feature type="transmembrane region" description="Helical" evidence="6">
    <location>
        <begin position="327"/>
        <end position="351"/>
    </location>
</feature>
<feature type="region of interest" description="Disordered" evidence="5">
    <location>
        <begin position="182"/>
        <end position="209"/>
    </location>
</feature>
<dbReference type="InterPro" id="IPR027359">
    <property type="entry name" value="Volt_channel_dom_sf"/>
</dbReference>
<dbReference type="Gene3D" id="1.10.287.70">
    <property type="match status" value="1"/>
</dbReference>
<dbReference type="Pfam" id="PF00520">
    <property type="entry name" value="Ion_trans"/>
    <property type="match status" value="1"/>
</dbReference>
<comment type="subcellular location">
    <subcellularLocation>
        <location evidence="1">Membrane</location>
        <topology evidence="1">Multi-pass membrane protein</topology>
    </subcellularLocation>
</comment>
<keyword evidence="9" id="KW-1185">Reference proteome</keyword>
<feature type="region of interest" description="Disordered" evidence="5">
    <location>
        <begin position="226"/>
        <end position="267"/>
    </location>
</feature>
<reference evidence="8 9" key="1">
    <citation type="submission" date="2024-02" db="EMBL/GenBank/DDBJ databases">
        <authorList>
            <person name="Chen Y."/>
            <person name="Shah S."/>
            <person name="Dougan E. K."/>
            <person name="Thang M."/>
            <person name="Chan C."/>
        </authorList>
    </citation>
    <scope>NUCLEOTIDE SEQUENCE [LARGE SCALE GENOMIC DNA]</scope>
</reference>
<feature type="transmembrane region" description="Helical" evidence="6">
    <location>
        <begin position="415"/>
        <end position="440"/>
    </location>
</feature>
<dbReference type="Gene3D" id="1.20.120.350">
    <property type="entry name" value="Voltage-gated potassium channels. Chain C"/>
    <property type="match status" value="1"/>
</dbReference>
<name>A0ABP0HJ42_9DINO</name>
<evidence type="ECO:0000256" key="5">
    <source>
        <dbReference type="SAM" id="MobiDB-lite"/>
    </source>
</evidence>
<feature type="domain" description="Ion transport" evidence="7">
    <location>
        <begin position="281"/>
        <end position="543"/>
    </location>
</feature>